<sequence length="146" mass="16620">MRGFQTPEDEKFKKISKLSDNTQYTKSATNWLTIRGDFEDDLTGLGVLFGLVVAIGLFVCLVLLLITVLLRRSRKMRLRQQRLSESRAQVHNEGLPHSTYSTTFEGNSSTNSRQITDQTCGRYEENSPLVHGTLRYVALPKTMEIH</sequence>
<evidence type="ECO:0000313" key="4">
    <source>
        <dbReference type="Proteomes" id="UP000822476"/>
    </source>
</evidence>
<feature type="transmembrane region" description="Helical" evidence="2">
    <location>
        <begin position="47"/>
        <end position="70"/>
    </location>
</feature>
<name>A0A8S9YDE9_9TREM</name>
<evidence type="ECO:0000256" key="1">
    <source>
        <dbReference type="SAM" id="MobiDB-lite"/>
    </source>
</evidence>
<reference evidence="3" key="1">
    <citation type="submission" date="2019-07" db="EMBL/GenBank/DDBJ databases">
        <title>Annotation for the trematode Paragonimus miyazaki's.</title>
        <authorList>
            <person name="Choi Y.-J."/>
        </authorList>
    </citation>
    <scope>NUCLEOTIDE SEQUENCE</scope>
    <source>
        <strain evidence="3">Japan</strain>
    </source>
</reference>
<dbReference type="OrthoDB" id="10518272at2759"/>
<keyword evidence="2" id="KW-1133">Transmembrane helix</keyword>
<gene>
    <name evidence="3" type="ORF">EG68_12147</name>
</gene>
<keyword evidence="2" id="KW-0812">Transmembrane</keyword>
<dbReference type="EMBL" id="JTDE01010150">
    <property type="protein sequence ID" value="KAF7234356.1"/>
    <property type="molecule type" value="Genomic_DNA"/>
</dbReference>
<accession>A0A8S9YDE9</accession>
<comment type="caution">
    <text evidence="3">The sequence shown here is derived from an EMBL/GenBank/DDBJ whole genome shotgun (WGS) entry which is preliminary data.</text>
</comment>
<dbReference type="Proteomes" id="UP000822476">
    <property type="component" value="Unassembled WGS sequence"/>
</dbReference>
<evidence type="ECO:0000313" key="3">
    <source>
        <dbReference type="EMBL" id="KAF7234356.1"/>
    </source>
</evidence>
<feature type="region of interest" description="Disordered" evidence="1">
    <location>
        <begin position="87"/>
        <end position="114"/>
    </location>
</feature>
<protein>
    <submittedName>
        <fullName evidence="3">Uncharacterized protein</fullName>
    </submittedName>
</protein>
<keyword evidence="2" id="KW-0472">Membrane</keyword>
<dbReference type="AlphaFoldDB" id="A0A8S9YDE9"/>
<organism evidence="3 4">
    <name type="scientific">Paragonimus skrjabini miyazakii</name>
    <dbReference type="NCBI Taxonomy" id="59628"/>
    <lineage>
        <taxon>Eukaryota</taxon>
        <taxon>Metazoa</taxon>
        <taxon>Spiralia</taxon>
        <taxon>Lophotrochozoa</taxon>
        <taxon>Platyhelminthes</taxon>
        <taxon>Trematoda</taxon>
        <taxon>Digenea</taxon>
        <taxon>Plagiorchiida</taxon>
        <taxon>Troglotremata</taxon>
        <taxon>Troglotrematidae</taxon>
        <taxon>Paragonimus</taxon>
    </lineage>
</organism>
<evidence type="ECO:0000256" key="2">
    <source>
        <dbReference type="SAM" id="Phobius"/>
    </source>
</evidence>
<feature type="compositionally biased region" description="Polar residues" evidence="1">
    <location>
        <begin position="98"/>
        <end position="114"/>
    </location>
</feature>
<proteinExistence type="predicted"/>
<keyword evidence="4" id="KW-1185">Reference proteome</keyword>